<name>A0A267E8D2_9PLAT</name>
<dbReference type="Proteomes" id="UP000215902">
    <property type="component" value="Unassembled WGS sequence"/>
</dbReference>
<comment type="subcellular location">
    <subcellularLocation>
        <location evidence="1">Nucleus</location>
    </subcellularLocation>
</comment>
<organism evidence="8 9">
    <name type="scientific">Macrostomum lignano</name>
    <dbReference type="NCBI Taxonomy" id="282301"/>
    <lineage>
        <taxon>Eukaryota</taxon>
        <taxon>Metazoa</taxon>
        <taxon>Spiralia</taxon>
        <taxon>Lophotrochozoa</taxon>
        <taxon>Platyhelminthes</taxon>
        <taxon>Rhabditophora</taxon>
        <taxon>Macrostomorpha</taxon>
        <taxon>Macrostomida</taxon>
        <taxon>Macrostomidae</taxon>
        <taxon>Macrostomum</taxon>
    </lineage>
</organism>
<feature type="compositionally biased region" description="Low complexity" evidence="6">
    <location>
        <begin position="144"/>
        <end position="153"/>
    </location>
</feature>
<dbReference type="STRING" id="282301.A0A267E8D2"/>
<sequence>MGRKKIKISRIEDERNRQVTFTKRKFGLMKKAYELSVLCDCEIALVVFNNSNRLFQYASTDMDKVLLKYTEFNEPHESRTNKDIEEMINRKEDRKDSQDADQDSCSSYPIPEQPGHHQPYDVSTSYGLEFPGTQTPRFPHSSLQQQQQQEQHQSLIASSTWQEVKDEPQRYQILGLQRHRQLHQSSYQSAPATSNCLATPLTTYVFEEEESTPSKRRRLDFD</sequence>
<keyword evidence="3" id="KW-0238">DNA-binding</keyword>
<accession>A0A267E8D2</accession>
<dbReference type="PANTHER" id="PTHR11945">
    <property type="entry name" value="MADS BOX PROTEIN"/>
    <property type="match status" value="1"/>
</dbReference>
<dbReference type="GO" id="GO:0030154">
    <property type="term" value="P:cell differentiation"/>
    <property type="evidence" value="ECO:0007669"/>
    <property type="project" value="TreeGrafter"/>
</dbReference>
<dbReference type="InterPro" id="IPR036879">
    <property type="entry name" value="TF_MADSbox_sf"/>
</dbReference>
<dbReference type="GO" id="GO:0005634">
    <property type="term" value="C:nucleus"/>
    <property type="evidence" value="ECO:0007669"/>
    <property type="project" value="UniProtKB-SubCell"/>
</dbReference>
<dbReference type="OrthoDB" id="1898716at2759"/>
<dbReference type="PROSITE" id="PS50066">
    <property type="entry name" value="MADS_BOX_2"/>
    <property type="match status" value="1"/>
</dbReference>
<dbReference type="GO" id="GO:0000981">
    <property type="term" value="F:DNA-binding transcription factor activity, RNA polymerase II-specific"/>
    <property type="evidence" value="ECO:0007669"/>
    <property type="project" value="TreeGrafter"/>
</dbReference>
<dbReference type="SMART" id="SM00432">
    <property type="entry name" value="MADS"/>
    <property type="match status" value="1"/>
</dbReference>
<dbReference type="AlphaFoldDB" id="A0A267E8D2"/>
<evidence type="ECO:0000256" key="6">
    <source>
        <dbReference type="SAM" id="MobiDB-lite"/>
    </source>
</evidence>
<evidence type="ECO:0000256" key="1">
    <source>
        <dbReference type="ARBA" id="ARBA00004123"/>
    </source>
</evidence>
<evidence type="ECO:0000256" key="4">
    <source>
        <dbReference type="ARBA" id="ARBA00023163"/>
    </source>
</evidence>
<feature type="region of interest" description="Disordered" evidence="6">
    <location>
        <begin position="76"/>
        <end position="163"/>
    </location>
</feature>
<evidence type="ECO:0000256" key="5">
    <source>
        <dbReference type="ARBA" id="ARBA00023242"/>
    </source>
</evidence>
<evidence type="ECO:0000256" key="2">
    <source>
        <dbReference type="ARBA" id="ARBA00023015"/>
    </source>
</evidence>
<evidence type="ECO:0000259" key="7">
    <source>
        <dbReference type="PROSITE" id="PS50066"/>
    </source>
</evidence>
<dbReference type="FunFam" id="3.40.1810.10:FF:000001">
    <property type="entry name" value="Myocyte-specific enhancer factor 2A homolog"/>
    <property type="match status" value="1"/>
</dbReference>
<protein>
    <recommendedName>
        <fullName evidence="7">MADS-box domain-containing protein</fullName>
    </recommendedName>
</protein>
<dbReference type="PRINTS" id="PR00404">
    <property type="entry name" value="MADSDOMAIN"/>
</dbReference>
<dbReference type="InterPro" id="IPR002100">
    <property type="entry name" value="TF_MADSbox"/>
</dbReference>
<comment type="caution">
    <text evidence="8">The sequence shown here is derived from an EMBL/GenBank/DDBJ whole genome shotgun (WGS) entry which is preliminary data.</text>
</comment>
<gene>
    <name evidence="8" type="ORF">BOX15_Mlig005308g3</name>
</gene>
<keyword evidence="4" id="KW-0804">Transcription</keyword>
<keyword evidence="5" id="KW-0539">Nucleus</keyword>
<feature type="compositionally biased region" description="Polar residues" evidence="6">
    <location>
        <begin position="121"/>
        <end position="136"/>
    </location>
</feature>
<dbReference type="Pfam" id="PF00319">
    <property type="entry name" value="SRF-TF"/>
    <property type="match status" value="1"/>
</dbReference>
<evidence type="ECO:0000313" key="8">
    <source>
        <dbReference type="EMBL" id="PAA57758.1"/>
    </source>
</evidence>
<keyword evidence="2" id="KW-0805">Transcription regulation</keyword>
<proteinExistence type="predicted"/>
<dbReference type="EMBL" id="NIVC01002449">
    <property type="protein sequence ID" value="PAA57758.1"/>
    <property type="molecule type" value="Genomic_DNA"/>
</dbReference>
<reference evidence="8 9" key="1">
    <citation type="submission" date="2017-06" db="EMBL/GenBank/DDBJ databases">
        <title>A platform for efficient transgenesis in Macrostomum lignano, a flatworm model organism for stem cell research.</title>
        <authorList>
            <person name="Berezikov E."/>
        </authorList>
    </citation>
    <scope>NUCLEOTIDE SEQUENCE [LARGE SCALE GENOMIC DNA]</scope>
    <source>
        <strain evidence="8">DV1</strain>
        <tissue evidence="8">Whole organism</tissue>
    </source>
</reference>
<feature type="domain" description="MADS-box" evidence="7">
    <location>
        <begin position="1"/>
        <end position="61"/>
    </location>
</feature>
<dbReference type="Gene3D" id="3.40.1810.10">
    <property type="entry name" value="Transcription factor, MADS-box"/>
    <property type="match status" value="1"/>
</dbReference>
<dbReference type="PANTHER" id="PTHR11945:SF534">
    <property type="entry name" value="MYOCYTE-SPECIFIC ENHANCER FACTOR 2"/>
    <property type="match status" value="1"/>
</dbReference>
<dbReference type="GO" id="GO:0046983">
    <property type="term" value="F:protein dimerization activity"/>
    <property type="evidence" value="ECO:0007669"/>
    <property type="project" value="InterPro"/>
</dbReference>
<dbReference type="PROSITE" id="PS00350">
    <property type="entry name" value="MADS_BOX_1"/>
    <property type="match status" value="1"/>
</dbReference>
<dbReference type="SUPFAM" id="SSF55455">
    <property type="entry name" value="SRF-like"/>
    <property type="match status" value="1"/>
</dbReference>
<dbReference type="InterPro" id="IPR033896">
    <property type="entry name" value="MEF2-like_N"/>
</dbReference>
<dbReference type="CDD" id="cd00265">
    <property type="entry name" value="MADS_MEF2_like"/>
    <property type="match status" value="1"/>
</dbReference>
<evidence type="ECO:0000256" key="3">
    <source>
        <dbReference type="ARBA" id="ARBA00023125"/>
    </source>
</evidence>
<keyword evidence="9" id="KW-1185">Reference proteome</keyword>
<dbReference type="GO" id="GO:0000978">
    <property type="term" value="F:RNA polymerase II cis-regulatory region sequence-specific DNA binding"/>
    <property type="evidence" value="ECO:0007669"/>
    <property type="project" value="TreeGrafter"/>
</dbReference>
<evidence type="ECO:0000313" key="9">
    <source>
        <dbReference type="Proteomes" id="UP000215902"/>
    </source>
</evidence>
<dbReference type="GO" id="GO:0045944">
    <property type="term" value="P:positive regulation of transcription by RNA polymerase II"/>
    <property type="evidence" value="ECO:0007669"/>
    <property type="project" value="InterPro"/>
</dbReference>
<feature type="compositionally biased region" description="Basic and acidic residues" evidence="6">
    <location>
        <begin position="76"/>
        <end position="98"/>
    </location>
</feature>